<keyword evidence="3" id="KW-0547">Nucleotide-binding</keyword>
<feature type="domain" description="Rad50/SbcC-type AAA" evidence="2">
    <location>
        <begin position="235"/>
        <end position="316"/>
    </location>
</feature>
<evidence type="ECO:0000259" key="1">
    <source>
        <dbReference type="Pfam" id="PF13304"/>
    </source>
</evidence>
<dbReference type="InterPro" id="IPR038729">
    <property type="entry name" value="Rad50/SbcC_AAA"/>
</dbReference>
<dbReference type="InterPro" id="IPR051396">
    <property type="entry name" value="Bact_Antivir_Def_Nuclease"/>
</dbReference>
<dbReference type="PANTHER" id="PTHR43581">
    <property type="entry name" value="ATP/GTP PHOSPHATASE"/>
    <property type="match status" value="1"/>
</dbReference>
<proteinExistence type="predicted"/>
<dbReference type="EMBL" id="CP099464">
    <property type="protein sequence ID" value="UUO13624.1"/>
    <property type="molecule type" value="Genomic_DNA"/>
</dbReference>
<evidence type="ECO:0000259" key="2">
    <source>
        <dbReference type="Pfam" id="PF13476"/>
    </source>
</evidence>
<evidence type="ECO:0000313" key="3">
    <source>
        <dbReference type="EMBL" id="UUO13624.1"/>
    </source>
</evidence>
<accession>A0ABY5LRG9</accession>
<sequence length="658" mass="76249">MFISIDQIRDSLKYLEKVDSFWGITFLKFKQLQLPVGNTIEISLHSEIKDFLENYYKPCKESAYSYRCFRLPKNEKRWITVNIYIGSIIQDFYKEPFRESLNKFEEELNHRIYGILQQALNYQSNDDLGWKDNYIEILKSCLYNNQVIPAFHLAVWIYCEKEWSSETTPKDIIQNFKNEFLLNEQEINQLFDISIPKNININQLFQDKVVSWEELKTVIGKPPDILPEEGALTYLEIQGVGAAKKLCFEPAERLSLITGDNGLGKTFLLECAWWALTGQWANLPAYPTQTASDDEPVITFQISGDSESDTESISYDWQLQRWNEIKNRSTIPGLLIYARVDGSFAVWDTAKQYLSSSSRIRNIEKKPLPFVFTKDELWNGQKDENGNTFINGLLQDWIQWQSRPDKYPFNTLVKVLERLSPPSEGDLGILKPGEPVRLPYDAREIPTIEHPYGTVPIIHASAGVQRIITMAYLIVWAYEEHKIQSKLIRREPQKRMVILVDELEAHLHPQWQRAILPALLDVRDDLASDLQVQIMVATHSPLVMASVEPRFDERVDKLFSLELVKSDLSGNEVQIEELPFIRQGVVDSWLMSDVFKLRHARSLEAEKAIEAAKVLQLSDNPNSEDVAKVSNDLARYLSEDDEFWPRWVYFAEQHGVNL</sequence>
<dbReference type="Pfam" id="PF13304">
    <property type="entry name" value="AAA_21"/>
    <property type="match status" value="1"/>
</dbReference>
<dbReference type="Gene3D" id="3.40.50.300">
    <property type="entry name" value="P-loop containing nucleotide triphosphate hydrolases"/>
    <property type="match status" value="2"/>
</dbReference>
<name>A0ABY5LRG9_9CYAN</name>
<dbReference type="InterPro" id="IPR027417">
    <property type="entry name" value="P-loop_NTPase"/>
</dbReference>
<dbReference type="Pfam" id="PF13476">
    <property type="entry name" value="AAA_23"/>
    <property type="match status" value="1"/>
</dbReference>
<protein>
    <submittedName>
        <fullName evidence="3">ATP-binding protein</fullName>
    </submittedName>
</protein>
<dbReference type="PANTHER" id="PTHR43581:SF4">
    <property type="entry name" value="ATP_GTP PHOSPHATASE"/>
    <property type="match status" value="1"/>
</dbReference>
<dbReference type="RefSeq" id="WP_257120449.1">
    <property type="nucleotide sequence ID" value="NZ_CP099464.1"/>
</dbReference>
<feature type="domain" description="ATPase AAA-type core" evidence="1">
    <location>
        <begin position="454"/>
        <end position="545"/>
    </location>
</feature>
<gene>
    <name evidence="3" type="ORF">NG743_16250</name>
</gene>
<keyword evidence="4" id="KW-1185">Reference proteome</keyword>
<keyword evidence="3" id="KW-0067">ATP-binding</keyword>
<reference evidence="3" key="1">
    <citation type="submission" date="2022-06" db="EMBL/GenBank/DDBJ databases">
        <title>Nostosin G and Spiroidesin B from the Cyanobacterium Dolichospermum sp. NIES-1697.</title>
        <authorList>
            <person name="Phan C.-S."/>
            <person name="Mehjabin J.J."/>
            <person name="Anas A.R.J."/>
            <person name="Hayasaka M."/>
            <person name="Onoki R."/>
            <person name="Wang J."/>
            <person name="Umezawa T."/>
            <person name="Washio K."/>
            <person name="Morikawa M."/>
            <person name="Okino T."/>
        </authorList>
    </citation>
    <scope>NUCLEOTIDE SEQUENCE</scope>
    <source>
        <strain evidence="3">NIES-1697</strain>
    </source>
</reference>
<organism evidence="3 4">
    <name type="scientific">Dolichospermum heterosporum TAC447</name>
    <dbReference type="NCBI Taxonomy" id="747523"/>
    <lineage>
        <taxon>Bacteria</taxon>
        <taxon>Bacillati</taxon>
        <taxon>Cyanobacteriota</taxon>
        <taxon>Cyanophyceae</taxon>
        <taxon>Nostocales</taxon>
        <taxon>Aphanizomenonaceae</taxon>
        <taxon>Dolichospermum</taxon>
        <taxon>Dolichospermum heterosporum</taxon>
    </lineage>
</organism>
<dbReference type="Proteomes" id="UP001057561">
    <property type="component" value="Chromosome"/>
</dbReference>
<dbReference type="GO" id="GO:0005524">
    <property type="term" value="F:ATP binding"/>
    <property type="evidence" value="ECO:0007669"/>
    <property type="project" value="UniProtKB-KW"/>
</dbReference>
<dbReference type="SUPFAM" id="SSF52540">
    <property type="entry name" value="P-loop containing nucleoside triphosphate hydrolases"/>
    <property type="match status" value="1"/>
</dbReference>
<evidence type="ECO:0000313" key="4">
    <source>
        <dbReference type="Proteomes" id="UP001057561"/>
    </source>
</evidence>
<dbReference type="InterPro" id="IPR003959">
    <property type="entry name" value="ATPase_AAA_core"/>
</dbReference>